<proteinExistence type="inferred from homology"/>
<evidence type="ECO:0000256" key="9">
    <source>
        <dbReference type="SAM" id="MobiDB-lite"/>
    </source>
</evidence>
<dbReference type="GO" id="GO:0022625">
    <property type="term" value="C:cytosolic large ribosomal subunit"/>
    <property type="evidence" value="ECO:0007669"/>
    <property type="project" value="TreeGrafter"/>
</dbReference>
<feature type="domain" description="Large ribosomal subunit protein uL11 C-terminal" evidence="10">
    <location>
        <begin position="90"/>
        <end position="157"/>
    </location>
</feature>
<evidence type="ECO:0000259" key="10">
    <source>
        <dbReference type="Pfam" id="PF00298"/>
    </source>
</evidence>
<dbReference type="EMBL" id="VFML01000001">
    <property type="protein sequence ID" value="TQJ04496.1"/>
    <property type="molecule type" value="Genomic_DNA"/>
</dbReference>
<evidence type="ECO:0000256" key="4">
    <source>
        <dbReference type="ARBA" id="ARBA00022884"/>
    </source>
</evidence>
<dbReference type="InterPro" id="IPR000911">
    <property type="entry name" value="Ribosomal_uL11"/>
</dbReference>
<dbReference type="PANTHER" id="PTHR11661:SF1">
    <property type="entry name" value="LARGE RIBOSOMAL SUBUNIT PROTEIN UL11M"/>
    <property type="match status" value="1"/>
</dbReference>
<evidence type="ECO:0000256" key="6">
    <source>
        <dbReference type="ARBA" id="ARBA00023274"/>
    </source>
</evidence>
<accession>A0A542DN24</accession>
<keyword evidence="6 7" id="KW-0687">Ribonucleoprotein</keyword>
<comment type="caution">
    <text evidence="12">The sequence shown here is derived from an EMBL/GenBank/DDBJ whole genome shotgun (WGS) entry which is preliminary data.</text>
</comment>
<evidence type="ECO:0000256" key="8">
    <source>
        <dbReference type="RuleBase" id="RU003978"/>
    </source>
</evidence>
<evidence type="ECO:0000256" key="1">
    <source>
        <dbReference type="ARBA" id="ARBA00010537"/>
    </source>
</evidence>
<name>A0A542DN24_AMYCI</name>
<evidence type="ECO:0000256" key="3">
    <source>
        <dbReference type="ARBA" id="ARBA00022730"/>
    </source>
</evidence>
<dbReference type="GO" id="GO:0070180">
    <property type="term" value="F:large ribosomal subunit rRNA binding"/>
    <property type="evidence" value="ECO:0007669"/>
    <property type="project" value="UniProtKB-UniRule"/>
</dbReference>
<comment type="PTM">
    <text evidence="7">One or more lysine residues are methylated.</text>
</comment>
<protein>
    <recommendedName>
        <fullName evidence="7">Large ribosomal subunit protein uL11</fullName>
    </recommendedName>
</protein>
<dbReference type="InterPro" id="IPR036769">
    <property type="entry name" value="Ribosomal_uL11_C_sf"/>
</dbReference>
<keyword evidence="4 7" id="KW-0694">RNA-binding</keyword>
<dbReference type="Proteomes" id="UP000320876">
    <property type="component" value="Unassembled WGS sequence"/>
</dbReference>
<comment type="function">
    <text evidence="7">Forms part of the ribosomal stalk which helps the ribosome interact with GTP-bound translation factors.</text>
</comment>
<dbReference type="CDD" id="cd00349">
    <property type="entry name" value="Ribosomal_L11"/>
    <property type="match status" value="1"/>
</dbReference>
<sequence>MSPNKPPSQQPSQQPNKPPKKARKLSFQATLELTAGDAPVVDLGKMLGQTGVNLVEVKRAYDAATANQRGDVVPAVVSVFEDRSFDLRLKTPPTAFLIRKALGGRGSSRPGHEGAGTLSAEQLREIAERKLPDLNTGDLDAAMRTIAGTARSMGVTVQPPAPRVH</sequence>
<dbReference type="Gene3D" id="3.30.1550.10">
    <property type="entry name" value="Ribosomal protein L11/L12, N-terminal domain"/>
    <property type="match status" value="1"/>
</dbReference>
<evidence type="ECO:0000313" key="12">
    <source>
        <dbReference type="EMBL" id="TQJ04496.1"/>
    </source>
</evidence>
<feature type="region of interest" description="Disordered" evidence="9">
    <location>
        <begin position="1"/>
        <end position="24"/>
    </location>
</feature>
<dbReference type="SUPFAM" id="SSF46906">
    <property type="entry name" value="Ribosomal protein L11, C-terminal domain"/>
    <property type="match status" value="1"/>
</dbReference>
<dbReference type="InterPro" id="IPR020784">
    <property type="entry name" value="Ribosomal_uL11_N"/>
</dbReference>
<dbReference type="GO" id="GO:0006412">
    <property type="term" value="P:translation"/>
    <property type="evidence" value="ECO:0007669"/>
    <property type="project" value="UniProtKB-UniRule"/>
</dbReference>
<comment type="subunit">
    <text evidence="7">Part of the ribosomal stalk of the 50S ribosomal subunit. Interacts with L10 and the large rRNA to form the base of the stalk. L10 forms an elongated spine to which L12 dimers bind in a sequential fashion forming a multimeric L10(L12)X complex.</text>
</comment>
<dbReference type="InterPro" id="IPR020783">
    <property type="entry name" value="Ribosomal_uL11_C"/>
</dbReference>
<keyword evidence="3 7" id="KW-0699">rRNA-binding</keyword>
<evidence type="ECO:0000313" key="13">
    <source>
        <dbReference type="Proteomes" id="UP000320876"/>
    </source>
</evidence>
<dbReference type="SMART" id="SM00649">
    <property type="entry name" value="RL11"/>
    <property type="match status" value="1"/>
</dbReference>
<dbReference type="AlphaFoldDB" id="A0A542DN24"/>
<evidence type="ECO:0000256" key="7">
    <source>
        <dbReference type="HAMAP-Rule" id="MF_00736"/>
    </source>
</evidence>
<gene>
    <name evidence="7" type="primary">rplK</name>
    <name evidence="12" type="ORF">FB471_4293</name>
</gene>
<dbReference type="Pfam" id="PF00298">
    <property type="entry name" value="Ribosomal_L11"/>
    <property type="match status" value="1"/>
</dbReference>
<evidence type="ECO:0000256" key="5">
    <source>
        <dbReference type="ARBA" id="ARBA00022980"/>
    </source>
</evidence>
<dbReference type="Pfam" id="PF03946">
    <property type="entry name" value="Ribosomal_L11_N"/>
    <property type="match status" value="1"/>
</dbReference>
<evidence type="ECO:0000259" key="11">
    <source>
        <dbReference type="Pfam" id="PF03946"/>
    </source>
</evidence>
<dbReference type="SUPFAM" id="SSF54747">
    <property type="entry name" value="Ribosomal L11/L12e N-terminal domain"/>
    <property type="match status" value="1"/>
</dbReference>
<evidence type="ECO:0000256" key="2">
    <source>
        <dbReference type="ARBA" id="ARBA00022481"/>
    </source>
</evidence>
<keyword evidence="2 7" id="KW-0488">Methylation</keyword>
<dbReference type="Gene3D" id="1.10.10.250">
    <property type="entry name" value="Ribosomal protein L11, C-terminal domain"/>
    <property type="match status" value="1"/>
</dbReference>
<dbReference type="OrthoDB" id="9802408at2"/>
<dbReference type="InterPro" id="IPR036796">
    <property type="entry name" value="Ribosomal_uL11_N_sf"/>
</dbReference>
<comment type="similarity">
    <text evidence="1 7 8">Belongs to the universal ribosomal protein uL11 family.</text>
</comment>
<keyword evidence="13" id="KW-1185">Reference proteome</keyword>
<dbReference type="PANTHER" id="PTHR11661">
    <property type="entry name" value="60S RIBOSOMAL PROTEIN L12"/>
    <property type="match status" value="1"/>
</dbReference>
<organism evidence="12 13">
    <name type="scientific">Amycolatopsis cihanbeyliensis</name>
    <dbReference type="NCBI Taxonomy" id="1128664"/>
    <lineage>
        <taxon>Bacteria</taxon>
        <taxon>Bacillati</taxon>
        <taxon>Actinomycetota</taxon>
        <taxon>Actinomycetes</taxon>
        <taxon>Pseudonocardiales</taxon>
        <taxon>Pseudonocardiaceae</taxon>
        <taxon>Amycolatopsis</taxon>
    </lineage>
</organism>
<dbReference type="GO" id="GO:0003735">
    <property type="term" value="F:structural constituent of ribosome"/>
    <property type="evidence" value="ECO:0007669"/>
    <property type="project" value="InterPro"/>
</dbReference>
<keyword evidence="5 7" id="KW-0689">Ribosomal protein</keyword>
<dbReference type="HAMAP" id="MF_00736">
    <property type="entry name" value="Ribosomal_uL11"/>
    <property type="match status" value="1"/>
</dbReference>
<feature type="domain" description="Large ribosomal subunit protein uL11 N-terminal" evidence="11">
    <location>
        <begin position="30"/>
        <end position="85"/>
    </location>
</feature>
<reference evidence="12 13" key="1">
    <citation type="submission" date="2019-06" db="EMBL/GenBank/DDBJ databases">
        <title>Sequencing the genomes of 1000 actinobacteria strains.</title>
        <authorList>
            <person name="Klenk H.-P."/>
        </authorList>
    </citation>
    <scope>NUCLEOTIDE SEQUENCE [LARGE SCALE GENOMIC DNA]</scope>
    <source>
        <strain evidence="12 13">DSM 45679</strain>
    </source>
</reference>